<gene>
    <name evidence="1" type="ORF">AVEN_258902_1</name>
</gene>
<sequence>MLTVHSPGMAQTKNEVSSHPLLCANGTQQANQLFKIVQCCRAATENNIFQCTIKKVAAGGKIGRVRRPINACFNKCGIVRSNNSITRVYLKKSGIGLGMVCYGSILYKLQNALSISQR</sequence>
<protein>
    <submittedName>
        <fullName evidence="1">Uncharacterized protein</fullName>
    </submittedName>
</protein>
<name>A0A4Y2CHV5_ARAVE</name>
<proteinExistence type="predicted"/>
<dbReference type="Proteomes" id="UP000499080">
    <property type="component" value="Unassembled WGS sequence"/>
</dbReference>
<keyword evidence="2" id="KW-1185">Reference proteome</keyword>
<organism evidence="1 2">
    <name type="scientific">Araneus ventricosus</name>
    <name type="common">Orbweaver spider</name>
    <name type="synonym">Epeira ventricosa</name>
    <dbReference type="NCBI Taxonomy" id="182803"/>
    <lineage>
        <taxon>Eukaryota</taxon>
        <taxon>Metazoa</taxon>
        <taxon>Ecdysozoa</taxon>
        <taxon>Arthropoda</taxon>
        <taxon>Chelicerata</taxon>
        <taxon>Arachnida</taxon>
        <taxon>Araneae</taxon>
        <taxon>Araneomorphae</taxon>
        <taxon>Entelegynae</taxon>
        <taxon>Araneoidea</taxon>
        <taxon>Araneidae</taxon>
        <taxon>Araneus</taxon>
    </lineage>
</organism>
<evidence type="ECO:0000313" key="1">
    <source>
        <dbReference type="EMBL" id="GBM03943.1"/>
    </source>
</evidence>
<dbReference type="EMBL" id="BGPR01086575">
    <property type="protein sequence ID" value="GBM03943.1"/>
    <property type="molecule type" value="Genomic_DNA"/>
</dbReference>
<dbReference type="AlphaFoldDB" id="A0A4Y2CHV5"/>
<accession>A0A4Y2CHV5</accession>
<evidence type="ECO:0000313" key="2">
    <source>
        <dbReference type="Proteomes" id="UP000499080"/>
    </source>
</evidence>
<comment type="caution">
    <text evidence="1">The sequence shown here is derived from an EMBL/GenBank/DDBJ whole genome shotgun (WGS) entry which is preliminary data.</text>
</comment>
<reference evidence="1 2" key="1">
    <citation type="journal article" date="2019" name="Sci. Rep.">
        <title>Orb-weaving spider Araneus ventricosus genome elucidates the spidroin gene catalogue.</title>
        <authorList>
            <person name="Kono N."/>
            <person name="Nakamura H."/>
            <person name="Ohtoshi R."/>
            <person name="Moran D.A.P."/>
            <person name="Shinohara A."/>
            <person name="Yoshida Y."/>
            <person name="Fujiwara M."/>
            <person name="Mori M."/>
            <person name="Tomita M."/>
            <person name="Arakawa K."/>
        </authorList>
    </citation>
    <scope>NUCLEOTIDE SEQUENCE [LARGE SCALE GENOMIC DNA]</scope>
</reference>